<protein>
    <submittedName>
        <fullName evidence="5">Helix-turn-helix domain-containing protein</fullName>
    </submittedName>
</protein>
<dbReference type="PROSITE" id="PS01124">
    <property type="entry name" value="HTH_ARAC_FAMILY_2"/>
    <property type="match status" value="1"/>
</dbReference>
<keyword evidence="3" id="KW-0804">Transcription</keyword>
<comment type="caution">
    <text evidence="5">The sequence shown here is derived from an EMBL/GenBank/DDBJ whole genome shotgun (WGS) entry which is preliminary data.</text>
</comment>
<sequence>MAESWSFHFDGKHPERRYRSGRVQYHDGPFQGWMEGSELRPGFHLYRINGISTHRYDLAPKGVMQRGSLVLGNMLGGAGCVKTGDAEDQSWRDDRNFFALTPETPVSYHIQPGKTWSTVGVVLEPQTLAELTAGDDLPDLARNAIDGKSRPFSMMRPLDGPATAQLADDLINLNYQGRMGELYRQAKSMEFLARLLDMLDTPVDARALSAREKTRIREARERLLADLRNPPDLHELAHSVGLSAKRLNQGFRAVFGTTVFDHLRDARLDRARQLIAEGIDMPLKQLAWELGYGHPTNFISAYRRRFGISPARHRRDGFPED</sequence>
<proteinExistence type="predicted"/>
<gene>
    <name evidence="5" type="ORF">V1479_04960</name>
</gene>
<dbReference type="InterPro" id="IPR018060">
    <property type="entry name" value="HTH_AraC"/>
</dbReference>
<dbReference type="SUPFAM" id="SSF46689">
    <property type="entry name" value="Homeodomain-like"/>
    <property type="match status" value="2"/>
</dbReference>
<dbReference type="PROSITE" id="PS00041">
    <property type="entry name" value="HTH_ARAC_FAMILY_1"/>
    <property type="match status" value="1"/>
</dbReference>
<dbReference type="EMBL" id="JAZHFV010000001">
    <property type="protein sequence ID" value="MEX4006643.1"/>
    <property type="molecule type" value="Genomic_DNA"/>
</dbReference>
<dbReference type="RefSeq" id="WP_368801906.1">
    <property type="nucleotide sequence ID" value="NZ_JAZHFV010000001.1"/>
</dbReference>
<name>A0ABV3WR16_9HYPH</name>
<dbReference type="Gene3D" id="1.10.10.60">
    <property type="entry name" value="Homeodomain-like"/>
    <property type="match status" value="1"/>
</dbReference>
<keyword evidence="2" id="KW-0238">DNA-binding</keyword>
<reference evidence="5 6" key="1">
    <citation type="submission" date="2024-01" db="EMBL/GenBank/DDBJ databases">
        <title>New evidence supports the origin of RcGTA from prophage.</title>
        <authorList>
            <person name="Xu Y."/>
            <person name="Liu B."/>
            <person name="Chen F."/>
        </authorList>
    </citation>
    <scope>NUCLEOTIDE SEQUENCE [LARGE SCALE GENOMIC DNA]</scope>
    <source>
        <strain evidence="5 6">CBW1107-2</strain>
    </source>
</reference>
<organism evidence="5 6">
    <name type="scientific">Neoaquamicrobium sediminum</name>
    <dbReference type="NCBI Taxonomy" id="1849104"/>
    <lineage>
        <taxon>Bacteria</taxon>
        <taxon>Pseudomonadati</taxon>
        <taxon>Pseudomonadota</taxon>
        <taxon>Alphaproteobacteria</taxon>
        <taxon>Hyphomicrobiales</taxon>
        <taxon>Phyllobacteriaceae</taxon>
        <taxon>Neoaquamicrobium</taxon>
    </lineage>
</organism>
<evidence type="ECO:0000313" key="5">
    <source>
        <dbReference type="EMBL" id="MEX4006643.1"/>
    </source>
</evidence>
<evidence type="ECO:0000259" key="4">
    <source>
        <dbReference type="PROSITE" id="PS01124"/>
    </source>
</evidence>
<accession>A0ABV3WR16</accession>
<keyword evidence="1" id="KW-0805">Transcription regulation</keyword>
<dbReference type="PANTHER" id="PTHR47893">
    <property type="entry name" value="REGULATORY PROTEIN PCHR"/>
    <property type="match status" value="1"/>
</dbReference>
<evidence type="ECO:0000256" key="1">
    <source>
        <dbReference type="ARBA" id="ARBA00023015"/>
    </source>
</evidence>
<feature type="domain" description="HTH araC/xylS-type" evidence="4">
    <location>
        <begin position="217"/>
        <end position="316"/>
    </location>
</feature>
<dbReference type="SMART" id="SM00342">
    <property type="entry name" value="HTH_ARAC"/>
    <property type="match status" value="1"/>
</dbReference>
<keyword evidence="6" id="KW-1185">Reference proteome</keyword>
<evidence type="ECO:0000256" key="2">
    <source>
        <dbReference type="ARBA" id="ARBA00023125"/>
    </source>
</evidence>
<dbReference type="InterPro" id="IPR009057">
    <property type="entry name" value="Homeodomain-like_sf"/>
</dbReference>
<dbReference type="InterPro" id="IPR053142">
    <property type="entry name" value="PchR_regulatory_protein"/>
</dbReference>
<dbReference type="InterPro" id="IPR018062">
    <property type="entry name" value="HTH_AraC-typ_CS"/>
</dbReference>
<evidence type="ECO:0000256" key="3">
    <source>
        <dbReference type="ARBA" id="ARBA00023163"/>
    </source>
</evidence>
<dbReference type="Proteomes" id="UP001559025">
    <property type="component" value="Unassembled WGS sequence"/>
</dbReference>
<dbReference type="Pfam" id="PF12833">
    <property type="entry name" value="HTH_18"/>
    <property type="match status" value="1"/>
</dbReference>
<dbReference type="PANTHER" id="PTHR47893:SF1">
    <property type="entry name" value="REGULATORY PROTEIN PCHR"/>
    <property type="match status" value="1"/>
</dbReference>
<evidence type="ECO:0000313" key="6">
    <source>
        <dbReference type="Proteomes" id="UP001559025"/>
    </source>
</evidence>